<sequence length="200" mass="22049">MSLRAPPGFPIAAGAQFYNFTHGGTTFTKVQLRFESCRRAKIAIPFNILTQLDSAIDIGRLMQSQNEGMTFYEFRRKPGQKIKYHIAEAIHPGSSCQWMDGNWSIVREPGLGAITFEMARGENGFDAKEYIRLTVAELRFEEGKKLLSCTAEYVVEGDRVPAGGEAPRLQDPSAPEEPGFPGFSAKGNTMVLAADLSPNQ</sequence>
<keyword evidence="3" id="KW-1185">Reference proteome</keyword>
<evidence type="ECO:0000313" key="2">
    <source>
        <dbReference type="EMBL" id="KAK3302694.1"/>
    </source>
</evidence>
<dbReference type="GeneID" id="87886072"/>
<reference evidence="2" key="2">
    <citation type="submission" date="2023-06" db="EMBL/GenBank/DDBJ databases">
        <authorList>
            <consortium name="Lawrence Berkeley National Laboratory"/>
            <person name="Mondo S.J."/>
            <person name="Hensen N."/>
            <person name="Bonometti L."/>
            <person name="Westerberg I."/>
            <person name="Brannstrom I.O."/>
            <person name="Guillou S."/>
            <person name="Cros-Aarteil S."/>
            <person name="Calhoun S."/>
            <person name="Haridas S."/>
            <person name="Kuo A."/>
            <person name="Pangilinan J."/>
            <person name="Riley R."/>
            <person name="Labutti K."/>
            <person name="Andreopoulos B."/>
            <person name="Lipzen A."/>
            <person name="Chen C."/>
            <person name="Yanf M."/>
            <person name="Daum C."/>
            <person name="Ng V."/>
            <person name="Clum A."/>
            <person name="Steindorff A."/>
            <person name="Ohm R."/>
            <person name="Martin F."/>
            <person name="Silar P."/>
            <person name="Natvig D."/>
            <person name="Lalanne C."/>
            <person name="Gautier V."/>
            <person name="Ament-Velasquez S.L."/>
            <person name="Kruys A."/>
            <person name="Hutchinson M.I."/>
            <person name="Powell A.J."/>
            <person name="Barry K."/>
            <person name="Miller A.N."/>
            <person name="Grigoriev I.V."/>
            <person name="Debuchy R."/>
            <person name="Gladieux P."/>
            <person name="Thoren M.H."/>
            <person name="Johannesson H."/>
        </authorList>
    </citation>
    <scope>NUCLEOTIDE SEQUENCE</scope>
    <source>
        <strain evidence="2">CBS 333.67</strain>
    </source>
</reference>
<feature type="region of interest" description="Disordered" evidence="1">
    <location>
        <begin position="162"/>
        <end position="186"/>
    </location>
</feature>
<evidence type="ECO:0000256" key="1">
    <source>
        <dbReference type="SAM" id="MobiDB-lite"/>
    </source>
</evidence>
<organism evidence="2 3">
    <name type="scientific">Chaetomium strumarium</name>
    <dbReference type="NCBI Taxonomy" id="1170767"/>
    <lineage>
        <taxon>Eukaryota</taxon>
        <taxon>Fungi</taxon>
        <taxon>Dikarya</taxon>
        <taxon>Ascomycota</taxon>
        <taxon>Pezizomycotina</taxon>
        <taxon>Sordariomycetes</taxon>
        <taxon>Sordariomycetidae</taxon>
        <taxon>Sordariales</taxon>
        <taxon>Chaetomiaceae</taxon>
        <taxon>Chaetomium</taxon>
    </lineage>
</organism>
<gene>
    <name evidence="2" type="ORF">B0T15DRAFT_497150</name>
</gene>
<reference evidence="2" key="1">
    <citation type="journal article" date="2023" name="Mol. Phylogenet. Evol.">
        <title>Genome-scale phylogeny and comparative genomics of the fungal order Sordariales.</title>
        <authorList>
            <person name="Hensen N."/>
            <person name="Bonometti L."/>
            <person name="Westerberg I."/>
            <person name="Brannstrom I.O."/>
            <person name="Guillou S."/>
            <person name="Cros-Aarteil S."/>
            <person name="Calhoun S."/>
            <person name="Haridas S."/>
            <person name="Kuo A."/>
            <person name="Mondo S."/>
            <person name="Pangilinan J."/>
            <person name="Riley R."/>
            <person name="LaButti K."/>
            <person name="Andreopoulos B."/>
            <person name="Lipzen A."/>
            <person name="Chen C."/>
            <person name="Yan M."/>
            <person name="Daum C."/>
            <person name="Ng V."/>
            <person name="Clum A."/>
            <person name="Steindorff A."/>
            <person name="Ohm R.A."/>
            <person name="Martin F."/>
            <person name="Silar P."/>
            <person name="Natvig D.O."/>
            <person name="Lalanne C."/>
            <person name="Gautier V."/>
            <person name="Ament-Velasquez S.L."/>
            <person name="Kruys A."/>
            <person name="Hutchinson M.I."/>
            <person name="Powell A.J."/>
            <person name="Barry K."/>
            <person name="Miller A.N."/>
            <person name="Grigoriev I.V."/>
            <person name="Debuchy R."/>
            <person name="Gladieux P."/>
            <person name="Hiltunen Thoren M."/>
            <person name="Johannesson H."/>
        </authorList>
    </citation>
    <scope>NUCLEOTIDE SEQUENCE</scope>
    <source>
        <strain evidence="2">CBS 333.67</strain>
    </source>
</reference>
<evidence type="ECO:0000313" key="3">
    <source>
        <dbReference type="Proteomes" id="UP001273166"/>
    </source>
</evidence>
<name>A0AAJ0GMH8_9PEZI</name>
<dbReference type="RefSeq" id="XP_062718474.1">
    <property type="nucleotide sequence ID" value="XM_062867243.1"/>
</dbReference>
<dbReference type="EMBL" id="JAUDZG010000007">
    <property type="protein sequence ID" value="KAK3302694.1"/>
    <property type="molecule type" value="Genomic_DNA"/>
</dbReference>
<dbReference type="Proteomes" id="UP001273166">
    <property type="component" value="Unassembled WGS sequence"/>
</dbReference>
<proteinExistence type="predicted"/>
<dbReference type="AlphaFoldDB" id="A0AAJ0GMH8"/>
<accession>A0AAJ0GMH8</accession>
<protein>
    <submittedName>
        <fullName evidence="2">Uncharacterized protein</fullName>
    </submittedName>
</protein>
<comment type="caution">
    <text evidence="2">The sequence shown here is derived from an EMBL/GenBank/DDBJ whole genome shotgun (WGS) entry which is preliminary data.</text>
</comment>